<protein>
    <submittedName>
        <fullName evidence="1">Uncharacterized protein</fullName>
    </submittedName>
</protein>
<evidence type="ECO:0000313" key="1">
    <source>
        <dbReference type="Ensembl" id="ENSGGOP00000036331.1"/>
    </source>
</evidence>
<dbReference type="InParanoid" id="A0A2I2YN12"/>
<name>A0A2I2YN12_GORGO</name>
<organism evidence="1 2">
    <name type="scientific">Gorilla gorilla gorilla</name>
    <name type="common">Western lowland gorilla</name>
    <dbReference type="NCBI Taxonomy" id="9595"/>
    <lineage>
        <taxon>Eukaryota</taxon>
        <taxon>Metazoa</taxon>
        <taxon>Chordata</taxon>
        <taxon>Craniata</taxon>
        <taxon>Vertebrata</taxon>
        <taxon>Euteleostomi</taxon>
        <taxon>Mammalia</taxon>
        <taxon>Eutheria</taxon>
        <taxon>Euarchontoglires</taxon>
        <taxon>Primates</taxon>
        <taxon>Haplorrhini</taxon>
        <taxon>Catarrhini</taxon>
        <taxon>Hominidae</taxon>
        <taxon>Gorilla</taxon>
    </lineage>
</organism>
<reference evidence="1 2" key="2">
    <citation type="journal article" date="2012" name="Nature">
        <title>Insights into hominid evolution from the gorilla genome sequence.</title>
        <authorList>
            <person name="Scally A."/>
            <person name="Dutheil J.Y."/>
            <person name="Hillier L.W."/>
            <person name="Jordan G.E."/>
            <person name="Goodhead I."/>
            <person name="Herrero J."/>
            <person name="Hobolth A."/>
            <person name="Lappalainen T."/>
            <person name="Mailund T."/>
            <person name="Marques-Bonet T."/>
            <person name="McCarthy S."/>
            <person name="Montgomery S.H."/>
            <person name="Schwalie P.C."/>
            <person name="Tang Y.A."/>
            <person name="Ward M.C."/>
            <person name="Xue Y."/>
            <person name="Yngvadottir B."/>
            <person name="Alkan C."/>
            <person name="Andersen L.N."/>
            <person name="Ayub Q."/>
            <person name="Ball E.V."/>
            <person name="Beal K."/>
            <person name="Bradley B.J."/>
            <person name="Chen Y."/>
            <person name="Clee C.M."/>
            <person name="Fitzgerald S."/>
            <person name="Graves T.A."/>
            <person name="Gu Y."/>
            <person name="Heath P."/>
            <person name="Heger A."/>
            <person name="Karakoc E."/>
            <person name="Kolb-Kokocinski A."/>
            <person name="Laird G.K."/>
            <person name="Lunter G."/>
            <person name="Meader S."/>
            <person name="Mort M."/>
            <person name="Mullikin J.C."/>
            <person name="Munch K."/>
            <person name="O'Connor T.D."/>
            <person name="Phillips A.D."/>
            <person name="Prado-Martinez J."/>
            <person name="Rogers A.S."/>
            <person name="Sajjadian S."/>
            <person name="Schmidt D."/>
            <person name="Shaw K."/>
            <person name="Simpson J.T."/>
            <person name="Stenson P.D."/>
            <person name="Turner D.J."/>
            <person name="Vigilant L."/>
            <person name="Vilella A.J."/>
            <person name="Whitener W."/>
            <person name="Zhu B."/>
            <person name="Cooper D.N."/>
            <person name="de Jong P."/>
            <person name="Dermitzakis E.T."/>
            <person name="Eichler E.E."/>
            <person name="Flicek P."/>
            <person name="Goldman N."/>
            <person name="Mundy N.I."/>
            <person name="Ning Z."/>
            <person name="Odom D.T."/>
            <person name="Ponting C.P."/>
            <person name="Quail M.A."/>
            <person name="Ryder O.A."/>
            <person name="Searle S.M."/>
            <person name="Warren W.C."/>
            <person name="Wilson R.K."/>
            <person name="Schierup M.H."/>
            <person name="Rogers J."/>
            <person name="Tyler-Smith C."/>
            <person name="Durbin R."/>
        </authorList>
    </citation>
    <scope>NUCLEOTIDE SEQUENCE [LARGE SCALE GENOMIC DNA]</scope>
</reference>
<reference evidence="1" key="4">
    <citation type="submission" date="2025-09" db="UniProtKB">
        <authorList>
            <consortium name="Ensembl"/>
        </authorList>
    </citation>
    <scope>IDENTIFICATION</scope>
</reference>
<keyword evidence="2" id="KW-1185">Reference proteome</keyword>
<dbReference type="Bgee" id="ENSGGOG00000036487">
    <property type="expression patterns" value="Expressed in heart and 5 other cell types or tissues"/>
</dbReference>
<evidence type="ECO:0000313" key="2">
    <source>
        <dbReference type="Proteomes" id="UP000001519"/>
    </source>
</evidence>
<sequence length="95" mass="9712">MHGSFQSHGLQTATQAAQMDVSFLSLLGDGFAGSLPAFGCSLAAFGSRTPSLGGWTAPPRHSGSSSSCACCSALARCIWSSRSCTRSSMMASRSS</sequence>
<dbReference type="EMBL" id="CABD030107117">
    <property type="status" value="NOT_ANNOTATED_CDS"/>
    <property type="molecule type" value="Genomic_DNA"/>
</dbReference>
<proteinExistence type="predicted"/>
<reference evidence="2" key="1">
    <citation type="submission" date="2011-05" db="EMBL/GenBank/DDBJ databases">
        <title>Insights into the evolution of the great apes provided by the gorilla genome.</title>
        <authorList>
            <person name="Scally A."/>
        </authorList>
    </citation>
    <scope>NUCLEOTIDE SEQUENCE [LARGE SCALE GENOMIC DNA]</scope>
</reference>
<accession>A0A2I2YN12</accession>
<dbReference type="Ensembl" id="ENSGGOT00000047070.1">
    <property type="protein sequence ID" value="ENSGGOP00000036331.1"/>
    <property type="gene ID" value="ENSGGOG00000036487.1"/>
</dbReference>
<dbReference type="Proteomes" id="UP000001519">
    <property type="component" value="Chromosome 18"/>
</dbReference>
<dbReference type="AlphaFoldDB" id="A0A2I2YN12"/>
<reference evidence="1" key="3">
    <citation type="submission" date="2025-08" db="UniProtKB">
        <authorList>
            <consortium name="Ensembl"/>
        </authorList>
    </citation>
    <scope>IDENTIFICATION</scope>
</reference>
<dbReference type="GeneTree" id="ENSGT00910000147048"/>
<dbReference type="OMA" id="SCTCCSD"/>